<keyword evidence="2" id="KW-0645">Protease</keyword>
<keyword evidence="2" id="KW-0378">Hydrolase</keyword>
<accession>A0A0H2P959</accession>
<sequence>MSDTNTQNTQNAGNAGPVAAAPAQGKQLPEACEHTTRHSITVNGGELDYAATVGTILIDTPKVPKAASIFFTAFDLVNGEGKTDPARPVTFIFNGGPGSSTTFLLMGSIAPKRINVPDAAPVPAAPYALVDNAHTLLPVSDLVFIDAAGAGFSEILDAAKPELWSVDGDVAGFSAFIRAYLSKHHRWNSPKYVLGESYGTTRGAALAYRLQQDGVALNGLTLISNVLDYTFTSDLIDEFYVGYFPSYASVAKYHGRAASDVKLDEHLKAARAFAAGPLRLALAAGDSLDDETRHKVARRYAELTGLDERYVYDSNLRVSDPRFRKALLHDEDKIVGRYDGRVAGYDLDRMNDEETFVVDDAWLDPAYSSLCNAYLRDELGWDRVPERKGFADFDWNATEPGKGWMWWHRMPGESGWVMTQPNVLPDLAAAIAHQPTMKVLLGNGVYDLCTPFFQTEYDIDHLMLPKPLRRNVAFAYYPAGHMLYSSEASLAKFTADLTRFYASDVSGLSAIDERPAAVVPSISL</sequence>
<evidence type="ECO:0000313" key="3">
    <source>
        <dbReference type="Proteomes" id="UP000070092"/>
    </source>
</evidence>
<dbReference type="SUPFAM" id="SSF53474">
    <property type="entry name" value="alpha/beta-Hydrolases"/>
    <property type="match status" value="1"/>
</dbReference>
<feature type="compositionally biased region" description="Low complexity" evidence="1">
    <location>
        <begin position="1"/>
        <end position="24"/>
    </location>
</feature>
<keyword evidence="2" id="KW-0121">Carboxypeptidase</keyword>
<dbReference type="Pfam" id="PF00450">
    <property type="entry name" value="Peptidase_S10"/>
    <property type="match status" value="1"/>
</dbReference>
<dbReference type="Proteomes" id="UP000070092">
    <property type="component" value="Unassembled WGS sequence"/>
</dbReference>
<dbReference type="EMBL" id="LRPO01000045">
    <property type="protein sequence ID" value="KWZ80401.1"/>
    <property type="molecule type" value="Genomic_DNA"/>
</dbReference>
<comment type="caution">
    <text evidence="2">The sequence shown here is derived from an EMBL/GenBank/DDBJ whole genome shotgun (WGS) entry which is preliminary data.</text>
</comment>
<dbReference type="InterPro" id="IPR029058">
    <property type="entry name" value="AB_hydrolase_fold"/>
</dbReference>
<feature type="region of interest" description="Disordered" evidence="1">
    <location>
        <begin position="1"/>
        <end position="28"/>
    </location>
</feature>
<organism evidence="2 3">
    <name type="scientific">Bifidobacterium bifidum</name>
    <dbReference type="NCBI Taxonomy" id="1681"/>
    <lineage>
        <taxon>Bacteria</taxon>
        <taxon>Bacillati</taxon>
        <taxon>Actinomycetota</taxon>
        <taxon>Actinomycetes</taxon>
        <taxon>Bifidobacteriales</taxon>
        <taxon>Bifidobacteriaceae</taxon>
        <taxon>Bifidobacterium</taxon>
    </lineage>
</organism>
<dbReference type="AlphaFoldDB" id="A0A0H2P959"/>
<gene>
    <name evidence="2" type="ORF">HMPREF3196_01731</name>
</gene>
<dbReference type="GO" id="GO:0004185">
    <property type="term" value="F:serine-type carboxypeptidase activity"/>
    <property type="evidence" value="ECO:0007669"/>
    <property type="project" value="InterPro"/>
</dbReference>
<name>A0A0H2P959_BIFBI</name>
<protein>
    <submittedName>
        <fullName evidence="2">Serine carboxypeptidase</fullName>
    </submittedName>
</protein>
<dbReference type="PATRIC" id="fig|1681.46.peg.1909"/>
<proteinExistence type="predicted"/>
<dbReference type="RefSeq" id="WP_047285951.1">
    <property type="nucleotide sequence ID" value="NZ_JAPWDZ010000001.1"/>
</dbReference>
<dbReference type="Gene3D" id="3.40.50.1820">
    <property type="entry name" value="alpha/beta hydrolase"/>
    <property type="match status" value="1"/>
</dbReference>
<dbReference type="GO" id="GO:0006508">
    <property type="term" value="P:proteolysis"/>
    <property type="evidence" value="ECO:0007669"/>
    <property type="project" value="InterPro"/>
</dbReference>
<evidence type="ECO:0000256" key="1">
    <source>
        <dbReference type="SAM" id="MobiDB-lite"/>
    </source>
</evidence>
<evidence type="ECO:0000313" key="2">
    <source>
        <dbReference type="EMBL" id="KWZ80401.1"/>
    </source>
</evidence>
<dbReference type="InterPro" id="IPR001563">
    <property type="entry name" value="Peptidase_S10"/>
</dbReference>
<reference evidence="2 3" key="1">
    <citation type="submission" date="2016-01" db="EMBL/GenBank/DDBJ databases">
        <authorList>
            <person name="Oliw E.H."/>
        </authorList>
    </citation>
    <scope>NUCLEOTIDE SEQUENCE [LARGE SCALE GENOMIC DNA]</scope>
    <source>
        <strain evidence="2 3">MJR8628B</strain>
    </source>
</reference>